<name>A0A1Q3EPR5_LENED</name>
<dbReference type="EMBL" id="BDGU01001017">
    <property type="protein sequence ID" value="GAW09104.1"/>
    <property type="molecule type" value="Genomic_DNA"/>
</dbReference>
<evidence type="ECO:0000256" key="1">
    <source>
        <dbReference type="SAM" id="MobiDB-lite"/>
    </source>
</evidence>
<evidence type="ECO:0000313" key="3">
    <source>
        <dbReference type="EMBL" id="GAW09104.1"/>
    </source>
</evidence>
<evidence type="ECO:0000313" key="4">
    <source>
        <dbReference type="Proteomes" id="UP000188533"/>
    </source>
</evidence>
<feature type="region of interest" description="Disordered" evidence="1">
    <location>
        <begin position="108"/>
        <end position="127"/>
    </location>
</feature>
<protein>
    <recommendedName>
        <fullName evidence="2">DUF6532 domain-containing protein</fullName>
    </recommendedName>
</protein>
<feature type="compositionally biased region" description="Low complexity" evidence="1">
    <location>
        <begin position="19"/>
        <end position="31"/>
    </location>
</feature>
<feature type="region of interest" description="Disordered" evidence="1">
    <location>
        <begin position="1"/>
        <end position="76"/>
    </location>
</feature>
<feature type="compositionally biased region" description="Polar residues" evidence="1">
    <location>
        <begin position="180"/>
        <end position="191"/>
    </location>
</feature>
<dbReference type="InterPro" id="IPR045341">
    <property type="entry name" value="DUF6532"/>
</dbReference>
<organism evidence="3 4">
    <name type="scientific">Lentinula edodes</name>
    <name type="common">Shiitake mushroom</name>
    <name type="synonym">Lentinus edodes</name>
    <dbReference type="NCBI Taxonomy" id="5353"/>
    <lineage>
        <taxon>Eukaryota</taxon>
        <taxon>Fungi</taxon>
        <taxon>Dikarya</taxon>
        <taxon>Basidiomycota</taxon>
        <taxon>Agaricomycotina</taxon>
        <taxon>Agaricomycetes</taxon>
        <taxon>Agaricomycetidae</taxon>
        <taxon>Agaricales</taxon>
        <taxon>Marasmiineae</taxon>
        <taxon>Omphalotaceae</taxon>
        <taxon>Lentinula</taxon>
    </lineage>
</organism>
<proteinExistence type="predicted"/>
<dbReference type="AlphaFoldDB" id="A0A1Q3EPR5"/>
<feature type="region of interest" description="Disordered" evidence="1">
    <location>
        <begin position="164"/>
        <end position="191"/>
    </location>
</feature>
<evidence type="ECO:0000259" key="2">
    <source>
        <dbReference type="Pfam" id="PF20149"/>
    </source>
</evidence>
<dbReference type="Proteomes" id="UP000188533">
    <property type="component" value="Unassembled WGS sequence"/>
</dbReference>
<reference evidence="3 4" key="1">
    <citation type="submission" date="2016-08" db="EMBL/GenBank/DDBJ databases">
        <authorList>
            <consortium name="Lentinula edodes genome sequencing consortium"/>
            <person name="Sakamoto Y."/>
            <person name="Nakade K."/>
            <person name="Sato S."/>
            <person name="Yoshida Y."/>
            <person name="Miyazaki K."/>
            <person name="Natsume S."/>
            <person name="Konno N."/>
        </authorList>
    </citation>
    <scope>NUCLEOTIDE SEQUENCE [LARGE SCALE GENOMIC DNA]</scope>
    <source>
        <strain evidence="3 4">NBRC 111202</strain>
    </source>
</reference>
<accession>A0A1Q3EPR5</accession>
<feature type="compositionally biased region" description="Low complexity" evidence="1">
    <location>
        <begin position="53"/>
        <end position="63"/>
    </location>
</feature>
<sequence>MGETVAARRSARNKSVADTTPTTPTFVSTETSAKRKRSTKDTPASKKTKKASNNKSATAAMNTPLKSKPAKARKHGAIQVNVDMPEEDPYIASPPPSVSNDIISAREHTEPDIDSSGPEDNDDGHGIIENEREHDRQAVHSFEMEAAHFCSSLSENYVPRIRSSSLDLSSSPSTSPASDFNDNSVVEQSPPLQQVTQEIARKLEYEVASRIGNEWAKELKGIGLSAVVVNAYGLNNFGGTMTAAQIILTKHFMYGLDPNGNFDNLKPFQHRAYIAYVQGTFFGTGLYGTVIRGCQGRFTSSNQSKPLELELTKGMVALATAGIHALLNDYSRGGHPASFPATESAAIWRTAISTLENIERVNRVLYHKIMHELYIATPGALPLAQHGWSQQQILDTTDWAALAADNVDTSPAAPAASTT</sequence>
<gene>
    <name evidence="3" type="ORF">LENED_011235</name>
</gene>
<dbReference type="Pfam" id="PF20149">
    <property type="entry name" value="DUF6532"/>
    <property type="match status" value="1"/>
</dbReference>
<comment type="caution">
    <text evidence="3">The sequence shown here is derived from an EMBL/GenBank/DDBJ whole genome shotgun (WGS) entry which is preliminary data.</text>
</comment>
<reference evidence="3 4" key="2">
    <citation type="submission" date="2017-02" db="EMBL/GenBank/DDBJ databases">
        <title>A genome survey and senescence transcriptome analysis in Lentinula edodes.</title>
        <authorList>
            <person name="Sakamoto Y."/>
            <person name="Nakade K."/>
            <person name="Sato S."/>
            <person name="Yoshida Y."/>
            <person name="Miyazaki K."/>
            <person name="Natsume S."/>
            <person name="Konno N."/>
        </authorList>
    </citation>
    <scope>NUCLEOTIDE SEQUENCE [LARGE SCALE GENOMIC DNA]</scope>
    <source>
        <strain evidence="3 4">NBRC 111202</strain>
    </source>
</reference>
<dbReference type="STRING" id="5353.A0A1Q3EPR5"/>
<feature type="compositionally biased region" description="Low complexity" evidence="1">
    <location>
        <begin position="164"/>
        <end position="179"/>
    </location>
</feature>
<keyword evidence="4" id="KW-1185">Reference proteome</keyword>
<feature type="domain" description="DUF6532" evidence="2">
    <location>
        <begin position="214"/>
        <end position="358"/>
    </location>
</feature>